<sequence>MQPSSSVSTATTPLRRLALHSTTTCATHASAYGKCIVATYTDVQKDTCKAEFEKFGACLREAVCYVPFDLFFRKLSLFR</sequence>
<dbReference type="EMBL" id="MU277239">
    <property type="protein sequence ID" value="KAI0058068.1"/>
    <property type="molecule type" value="Genomic_DNA"/>
</dbReference>
<reference evidence="1" key="2">
    <citation type="journal article" date="2022" name="New Phytol.">
        <title>Evolutionary transition to the ectomycorrhizal habit in the genomes of a hyperdiverse lineage of mushroom-forming fungi.</title>
        <authorList>
            <person name="Looney B."/>
            <person name="Miyauchi S."/>
            <person name="Morin E."/>
            <person name="Drula E."/>
            <person name="Courty P.E."/>
            <person name="Kohler A."/>
            <person name="Kuo A."/>
            <person name="LaButti K."/>
            <person name="Pangilinan J."/>
            <person name="Lipzen A."/>
            <person name="Riley R."/>
            <person name="Andreopoulos W."/>
            <person name="He G."/>
            <person name="Johnson J."/>
            <person name="Nolan M."/>
            <person name="Tritt A."/>
            <person name="Barry K.W."/>
            <person name="Grigoriev I.V."/>
            <person name="Nagy L.G."/>
            <person name="Hibbett D."/>
            <person name="Henrissat B."/>
            <person name="Matheny P.B."/>
            <person name="Labbe J."/>
            <person name="Martin F.M."/>
        </authorList>
    </citation>
    <scope>NUCLEOTIDE SEQUENCE</scope>
    <source>
        <strain evidence="1">HHB10654</strain>
    </source>
</reference>
<dbReference type="Proteomes" id="UP000814140">
    <property type="component" value="Unassembled WGS sequence"/>
</dbReference>
<evidence type="ECO:0000313" key="2">
    <source>
        <dbReference type="Proteomes" id="UP000814140"/>
    </source>
</evidence>
<accession>A0ACB8SP91</accession>
<name>A0ACB8SP91_9AGAM</name>
<evidence type="ECO:0000313" key="1">
    <source>
        <dbReference type="EMBL" id="KAI0058068.1"/>
    </source>
</evidence>
<reference evidence="1" key="1">
    <citation type="submission" date="2021-03" db="EMBL/GenBank/DDBJ databases">
        <authorList>
            <consortium name="DOE Joint Genome Institute"/>
            <person name="Ahrendt S."/>
            <person name="Looney B.P."/>
            <person name="Miyauchi S."/>
            <person name="Morin E."/>
            <person name="Drula E."/>
            <person name="Courty P.E."/>
            <person name="Chicoki N."/>
            <person name="Fauchery L."/>
            <person name="Kohler A."/>
            <person name="Kuo A."/>
            <person name="Labutti K."/>
            <person name="Pangilinan J."/>
            <person name="Lipzen A."/>
            <person name="Riley R."/>
            <person name="Andreopoulos W."/>
            <person name="He G."/>
            <person name="Johnson J."/>
            <person name="Barry K.W."/>
            <person name="Grigoriev I.V."/>
            <person name="Nagy L."/>
            <person name="Hibbett D."/>
            <person name="Henrissat B."/>
            <person name="Matheny P.B."/>
            <person name="Labbe J."/>
            <person name="Martin F."/>
        </authorList>
    </citation>
    <scope>NUCLEOTIDE SEQUENCE</scope>
    <source>
        <strain evidence="1">HHB10654</strain>
    </source>
</reference>
<keyword evidence="2" id="KW-1185">Reference proteome</keyword>
<gene>
    <name evidence="1" type="ORF">BV25DRAFT_1811305</name>
</gene>
<protein>
    <submittedName>
        <fullName evidence="1">Uncharacterized protein</fullName>
    </submittedName>
</protein>
<proteinExistence type="predicted"/>
<organism evidence="1 2">
    <name type="scientific">Artomyces pyxidatus</name>
    <dbReference type="NCBI Taxonomy" id="48021"/>
    <lineage>
        <taxon>Eukaryota</taxon>
        <taxon>Fungi</taxon>
        <taxon>Dikarya</taxon>
        <taxon>Basidiomycota</taxon>
        <taxon>Agaricomycotina</taxon>
        <taxon>Agaricomycetes</taxon>
        <taxon>Russulales</taxon>
        <taxon>Auriscalpiaceae</taxon>
        <taxon>Artomyces</taxon>
    </lineage>
</organism>
<comment type="caution">
    <text evidence="1">The sequence shown here is derived from an EMBL/GenBank/DDBJ whole genome shotgun (WGS) entry which is preliminary data.</text>
</comment>